<evidence type="ECO:0000256" key="2">
    <source>
        <dbReference type="ARBA" id="ARBA00008335"/>
    </source>
</evidence>
<feature type="transmembrane region" description="Helical" evidence="26">
    <location>
        <begin position="385"/>
        <end position="403"/>
    </location>
</feature>
<comment type="catalytic activity">
    <reaction evidence="9">
        <text>L-histidyl-glycine(out) = L-histidyl-glycine(in)</text>
        <dbReference type="Rhea" id="RHEA:79395"/>
        <dbReference type="ChEBI" id="CHEBI:229957"/>
    </reaction>
</comment>
<evidence type="ECO:0000256" key="11">
    <source>
        <dbReference type="ARBA" id="ARBA00044884"/>
    </source>
</evidence>
<evidence type="ECO:0000256" key="6">
    <source>
        <dbReference type="ARBA" id="ARBA00023136"/>
    </source>
</evidence>
<proteinExistence type="inferred from homology"/>
<comment type="catalytic activity">
    <reaction evidence="18">
        <text>L-histidyl-L-alpha-amino acid(out) = L-histidyl-L-alpha-amino acid(in)</text>
        <dbReference type="Rhea" id="RHEA:79379"/>
        <dbReference type="ChEBI" id="CHEBI:229964"/>
    </reaction>
</comment>
<dbReference type="InterPro" id="IPR036259">
    <property type="entry name" value="MFS_trans_sf"/>
</dbReference>
<keyword evidence="3" id="KW-0813">Transport</keyword>
<feature type="region of interest" description="Disordered" evidence="25">
    <location>
        <begin position="412"/>
        <end position="434"/>
    </location>
</feature>
<comment type="catalytic activity">
    <reaction evidence="13">
        <text>L-alpha-aminoacyl-L-lysine(out) = L-alpha-aminoacyl-L-lysine(in)</text>
        <dbReference type="Rhea" id="RHEA:79383"/>
        <dbReference type="ChEBI" id="CHEBI:229966"/>
    </reaction>
</comment>
<comment type="catalytic activity">
    <reaction evidence="12">
        <text>L-lysyl-L-alpha-amino acid(out) = L-lysyl-L-alpha-amino acid(in)</text>
        <dbReference type="Rhea" id="RHEA:79387"/>
        <dbReference type="ChEBI" id="CHEBI:229965"/>
    </reaction>
</comment>
<dbReference type="SUPFAM" id="SSF103473">
    <property type="entry name" value="MFS general substrate transporter"/>
    <property type="match status" value="1"/>
</dbReference>
<comment type="function">
    <text evidence="23">Lysosomal dipeptide uniporter that selectively exports lysine, arginine or histidine-containing dipeptides with a net positive charge from the lysosome lumen into the cytosol. Could play a role in a specific type of protein O-glycosylation indirectly regulating macrophages migration and tissue invasion. Also essential for liver homeostasis.</text>
</comment>
<feature type="transmembrane region" description="Helical" evidence="26">
    <location>
        <begin position="139"/>
        <end position="158"/>
    </location>
</feature>
<dbReference type="InterPro" id="IPR011701">
    <property type="entry name" value="MFS"/>
</dbReference>
<evidence type="ECO:0000256" key="17">
    <source>
        <dbReference type="ARBA" id="ARBA00044903"/>
    </source>
</evidence>
<evidence type="ECO:0000256" key="19">
    <source>
        <dbReference type="ARBA" id="ARBA00044919"/>
    </source>
</evidence>
<dbReference type="OrthoDB" id="5620971at2"/>
<dbReference type="PANTHER" id="PTHR23512">
    <property type="entry name" value="MAJOR FACILITATOR SUPERFAMILY DOMAIN-CONTAINING PROTEIN 1"/>
    <property type="match status" value="1"/>
</dbReference>
<evidence type="ECO:0000256" key="3">
    <source>
        <dbReference type="ARBA" id="ARBA00022448"/>
    </source>
</evidence>
<protein>
    <recommendedName>
        <fullName evidence="21">Lysosomal dipeptide transporter MFSD1</fullName>
    </recommendedName>
    <alternativeName>
        <fullName evidence="22">Major facilitator superfamily domain-containing protein 1</fullName>
    </alternativeName>
</protein>
<evidence type="ECO:0000256" key="1">
    <source>
        <dbReference type="ARBA" id="ARBA00004155"/>
    </source>
</evidence>
<feature type="domain" description="Major facilitator superfamily (MFS) profile" evidence="27">
    <location>
        <begin position="13"/>
        <end position="407"/>
    </location>
</feature>
<organism evidence="28 29">
    <name type="scientific">Hymenobacter fodinae</name>
    <dbReference type="NCBI Taxonomy" id="2510796"/>
    <lineage>
        <taxon>Bacteria</taxon>
        <taxon>Pseudomonadati</taxon>
        <taxon>Bacteroidota</taxon>
        <taxon>Cytophagia</taxon>
        <taxon>Cytophagales</taxon>
        <taxon>Hymenobacteraceae</taxon>
        <taxon>Hymenobacter</taxon>
    </lineage>
</organism>
<evidence type="ECO:0000256" key="22">
    <source>
        <dbReference type="ARBA" id="ARBA00045018"/>
    </source>
</evidence>
<feature type="transmembrane region" description="Helical" evidence="26">
    <location>
        <begin position="110"/>
        <end position="127"/>
    </location>
</feature>
<comment type="catalytic activity">
    <reaction evidence="19">
        <text>L-alanyl-L-lysine(out) = L-alanyl-L-lysine(in)</text>
        <dbReference type="Rhea" id="RHEA:79415"/>
        <dbReference type="ChEBI" id="CHEBI:192470"/>
    </reaction>
</comment>
<comment type="catalytic activity">
    <reaction evidence="10">
        <text>L-alpha-aminoacyl-L-arginine(out) = L-alpha-aminoacyl-L-arginine(in)</text>
        <dbReference type="Rhea" id="RHEA:79367"/>
        <dbReference type="ChEBI" id="CHEBI:229968"/>
    </reaction>
</comment>
<comment type="catalytic activity">
    <reaction evidence="17">
        <text>L-arginyl-glycine(out) = L-arginyl-glycine(in)</text>
        <dbReference type="Rhea" id="RHEA:79391"/>
        <dbReference type="ChEBI" id="CHEBI:229955"/>
    </reaction>
</comment>
<evidence type="ECO:0000256" key="14">
    <source>
        <dbReference type="ARBA" id="ARBA00044898"/>
    </source>
</evidence>
<evidence type="ECO:0000256" key="5">
    <source>
        <dbReference type="ARBA" id="ARBA00022989"/>
    </source>
</evidence>
<dbReference type="CDD" id="cd06174">
    <property type="entry name" value="MFS"/>
    <property type="match status" value="1"/>
</dbReference>
<sequence>MAELSTERSTRPYVIAWVFSLIFYFLEYAVRSGPAVMIPELASVFGVSNLEVGSILGTYYYTYSLAGLVAGIALDRTGAKYALPAGVTIVALGCLLFALPGSLAGNSGRLLQGAGSAFAFTGAVYLASRGFQARSLATAIGATQCLGMLGGALGQSVVGPLIHGGFDIRLFWVLMGLANLATALALYFITPNDAAEQARQPVAAGGLLQPYKIVFRNPQSYLCGLIAGLLFAPTTIFAMNWGVASLQQDQQMSYAAATWACSMVPLGWVVGCPLLGWAADRLGRRKPVLFGGAAAMIGVGLQQLFLPGLLPLYVSLFLFGVASGAAMIPYSIIKEANPDEVKGSATGAMNFLTFGVSAVLGPLFAHVYGQSLGNADDPSAHFRTGGLFWICCTSMALLASMLLRETGTGRKPAATAAPEGWPRGLASGPTAPGA</sequence>
<evidence type="ECO:0000256" key="20">
    <source>
        <dbReference type="ARBA" id="ARBA00044924"/>
    </source>
</evidence>
<accession>A0A4Z0P8Y4</accession>
<gene>
    <name evidence="28" type="ORF">EU556_12115</name>
</gene>
<evidence type="ECO:0000256" key="7">
    <source>
        <dbReference type="ARBA" id="ARBA00023228"/>
    </source>
</evidence>
<evidence type="ECO:0000313" key="29">
    <source>
        <dbReference type="Proteomes" id="UP000298337"/>
    </source>
</evidence>
<evidence type="ECO:0000256" key="18">
    <source>
        <dbReference type="ARBA" id="ARBA00044912"/>
    </source>
</evidence>
<feature type="transmembrane region" description="Helical" evidence="26">
    <location>
        <begin position="12"/>
        <end position="30"/>
    </location>
</feature>
<feature type="transmembrane region" description="Helical" evidence="26">
    <location>
        <begin position="170"/>
        <end position="189"/>
    </location>
</feature>
<comment type="catalytic activity">
    <reaction evidence="11">
        <text>L-alpha-aminoacyl-L-histidine(out) = L-alpha-aminoacyl-L-histidine(in)</text>
        <dbReference type="Rhea" id="RHEA:79375"/>
        <dbReference type="ChEBI" id="CHEBI:229967"/>
    </reaction>
</comment>
<dbReference type="GO" id="GO:0022857">
    <property type="term" value="F:transmembrane transporter activity"/>
    <property type="evidence" value="ECO:0007669"/>
    <property type="project" value="InterPro"/>
</dbReference>
<dbReference type="RefSeq" id="WP_135434361.1">
    <property type="nucleotide sequence ID" value="NZ_SRLA01000002.1"/>
</dbReference>
<dbReference type="InterPro" id="IPR052187">
    <property type="entry name" value="MFSD1"/>
</dbReference>
<dbReference type="AlphaFoldDB" id="A0A4Z0P8Y4"/>
<dbReference type="GO" id="GO:0005765">
    <property type="term" value="C:lysosomal membrane"/>
    <property type="evidence" value="ECO:0007669"/>
    <property type="project" value="UniProtKB-SubCell"/>
</dbReference>
<comment type="catalytic activity">
    <reaction evidence="15">
        <text>L-arginyl-L-alpha-amino acid(out) = L-arginyl-L-alpha-amino acid(in)</text>
        <dbReference type="Rhea" id="RHEA:79371"/>
        <dbReference type="ChEBI" id="CHEBI:84315"/>
    </reaction>
</comment>
<comment type="catalytic activity">
    <reaction evidence="14">
        <text>L-aspartyl-L-lysine(out) = L-aspartyl-L-lysine(in)</text>
        <dbReference type="Rhea" id="RHEA:79411"/>
        <dbReference type="ChEBI" id="CHEBI:229953"/>
    </reaction>
</comment>
<feature type="transmembrane region" description="Helical" evidence="26">
    <location>
        <begin position="312"/>
        <end position="333"/>
    </location>
</feature>
<evidence type="ECO:0000256" key="24">
    <source>
        <dbReference type="ARBA" id="ARBA00046376"/>
    </source>
</evidence>
<comment type="catalytic activity">
    <reaction evidence="8">
        <text>L-lysyl-L-alanine(out) = L-lysyl-L-alanine(in)</text>
        <dbReference type="Rhea" id="RHEA:79399"/>
        <dbReference type="ChEBI" id="CHEBI:229954"/>
    </reaction>
</comment>
<dbReference type="Gene3D" id="1.20.1250.20">
    <property type="entry name" value="MFS general substrate transporter like domains"/>
    <property type="match status" value="2"/>
</dbReference>
<evidence type="ECO:0000256" key="13">
    <source>
        <dbReference type="ARBA" id="ARBA00044893"/>
    </source>
</evidence>
<feature type="transmembrane region" description="Helical" evidence="26">
    <location>
        <begin position="256"/>
        <end position="276"/>
    </location>
</feature>
<feature type="transmembrane region" description="Helical" evidence="26">
    <location>
        <begin position="288"/>
        <end position="306"/>
    </location>
</feature>
<keyword evidence="6 26" id="KW-0472">Membrane</keyword>
<keyword evidence="7" id="KW-0458">Lysosome</keyword>
<dbReference type="PANTHER" id="PTHR23512:SF3">
    <property type="entry name" value="MAJOR FACILITATOR SUPERFAMILY DOMAIN-CONTAINING PROTEIN 1"/>
    <property type="match status" value="1"/>
</dbReference>
<keyword evidence="5 26" id="KW-1133">Transmembrane helix</keyword>
<comment type="subcellular location">
    <subcellularLocation>
        <location evidence="1">Lysosome membrane</location>
        <topology evidence="1">Multi-pass membrane protein</topology>
    </subcellularLocation>
</comment>
<keyword evidence="29" id="KW-1185">Reference proteome</keyword>
<comment type="catalytic activity">
    <reaction evidence="16">
        <text>L-lysyl-L-lysine(out) = L-lysyl-L-lysine(in)</text>
        <dbReference type="Rhea" id="RHEA:79403"/>
        <dbReference type="ChEBI" id="CHEBI:229956"/>
    </reaction>
</comment>
<evidence type="ECO:0000256" key="25">
    <source>
        <dbReference type="SAM" id="MobiDB-lite"/>
    </source>
</evidence>
<name>A0A4Z0P8Y4_9BACT</name>
<dbReference type="Pfam" id="PF07690">
    <property type="entry name" value="MFS_1"/>
    <property type="match status" value="1"/>
</dbReference>
<evidence type="ECO:0000256" key="9">
    <source>
        <dbReference type="ARBA" id="ARBA00044878"/>
    </source>
</evidence>
<evidence type="ECO:0000256" key="21">
    <source>
        <dbReference type="ARBA" id="ARBA00044985"/>
    </source>
</evidence>
<evidence type="ECO:0000313" key="28">
    <source>
        <dbReference type="EMBL" id="TGE08450.1"/>
    </source>
</evidence>
<evidence type="ECO:0000259" key="27">
    <source>
        <dbReference type="PROSITE" id="PS50850"/>
    </source>
</evidence>
<evidence type="ECO:0000256" key="4">
    <source>
        <dbReference type="ARBA" id="ARBA00022692"/>
    </source>
</evidence>
<dbReference type="Proteomes" id="UP000298337">
    <property type="component" value="Unassembled WGS sequence"/>
</dbReference>
<comment type="subunit">
    <text evidence="24">Homodimer. Interacts with lysosomal protein GLMP (via lumenal domain); the interaction starts while both proteins are still in the endoplasmic reticulum and is required for stabilization of MFSD1 in lysosomes but has no direct effect on its targeting to lysosomes or transporter activity.</text>
</comment>
<comment type="catalytic activity">
    <reaction evidence="20">
        <text>L-lysyl-glycine(out) = L-lysyl-glycine(in)</text>
        <dbReference type="Rhea" id="RHEA:79407"/>
        <dbReference type="ChEBI" id="CHEBI:191202"/>
    </reaction>
</comment>
<evidence type="ECO:0000256" key="23">
    <source>
        <dbReference type="ARBA" id="ARBA00045709"/>
    </source>
</evidence>
<dbReference type="InterPro" id="IPR005829">
    <property type="entry name" value="Sugar_transporter_CS"/>
</dbReference>
<comment type="similarity">
    <text evidence="2">Belongs to the major facilitator superfamily.</text>
</comment>
<dbReference type="PROSITE" id="PS00216">
    <property type="entry name" value="SUGAR_TRANSPORT_1"/>
    <property type="match status" value="1"/>
</dbReference>
<feature type="transmembrane region" description="Helical" evidence="26">
    <location>
        <begin position="345"/>
        <end position="365"/>
    </location>
</feature>
<evidence type="ECO:0000256" key="16">
    <source>
        <dbReference type="ARBA" id="ARBA00044900"/>
    </source>
</evidence>
<evidence type="ECO:0000256" key="10">
    <source>
        <dbReference type="ARBA" id="ARBA00044881"/>
    </source>
</evidence>
<comment type="caution">
    <text evidence="28">The sequence shown here is derived from an EMBL/GenBank/DDBJ whole genome shotgun (WGS) entry which is preliminary data.</text>
</comment>
<feature type="transmembrane region" description="Helical" evidence="26">
    <location>
        <begin position="50"/>
        <end position="74"/>
    </location>
</feature>
<dbReference type="InterPro" id="IPR020846">
    <property type="entry name" value="MFS_dom"/>
</dbReference>
<dbReference type="PROSITE" id="PS50850">
    <property type="entry name" value="MFS"/>
    <property type="match status" value="1"/>
</dbReference>
<keyword evidence="4 26" id="KW-0812">Transmembrane</keyword>
<evidence type="ECO:0000256" key="26">
    <source>
        <dbReference type="SAM" id="Phobius"/>
    </source>
</evidence>
<evidence type="ECO:0000256" key="8">
    <source>
        <dbReference type="ARBA" id="ARBA00044876"/>
    </source>
</evidence>
<feature type="transmembrane region" description="Helical" evidence="26">
    <location>
        <begin position="221"/>
        <end position="244"/>
    </location>
</feature>
<dbReference type="EMBL" id="SRLA01000002">
    <property type="protein sequence ID" value="TGE08450.1"/>
    <property type="molecule type" value="Genomic_DNA"/>
</dbReference>
<feature type="transmembrane region" description="Helical" evidence="26">
    <location>
        <begin position="81"/>
        <end position="104"/>
    </location>
</feature>
<evidence type="ECO:0000256" key="15">
    <source>
        <dbReference type="ARBA" id="ARBA00044899"/>
    </source>
</evidence>
<reference evidence="28 29" key="1">
    <citation type="submission" date="2019-04" db="EMBL/GenBank/DDBJ databases">
        <authorList>
            <person name="Feng G."/>
            <person name="Zhang J."/>
            <person name="Zhu H."/>
        </authorList>
    </citation>
    <scope>NUCLEOTIDE SEQUENCE [LARGE SCALE GENOMIC DNA]</scope>
    <source>
        <strain evidence="28 29">92R-1</strain>
    </source>
</reference>
<evidence type="ECO:0000256" key="12">
    <source>
        <dbReference type="ARBA" id="ARBA00044891"/>
    </source>
</evidence>